<feature type="binding site" evidence="4">
    <location>
        <position position="131"/>
    </location>
    <ligand>
        <name>Mg(2+)</name>
        <dbReference type="ChEBI" id="CHEBI:18420"/>
    </ligand>
</feature>
<keyword evidence="4" id="KW-0819">tRNA processing</keyword>
<dbReference type="Gene3D" id="3.40.50.150">
    <property type="entry name" value="Vaccinia Virus protein VP39"/>
    <property type="match status" value="1"/>
</dbReference>
<dbReference type="GO" id="GO:0000287">
    <property type="term" value="F:magnesium ion binding"/>
    <property type="evidence" value="ECO:0007669"/>
    <property type="project" value="UniProtKB-UniRule"/>
</dbReference>
<feature type="binding site" evidence="4">
    <location>
        <position position="157"/>
    </location>
    <ligand>
        <name>Mg(2+)</name>
        <dbReference type="ChEBI" id="CHEBI:18420"/>
    </ligand>
</feature>
<evidence type="ECO:0000256" key="2">
    <source>
        <dbReference type="ARBA" id="ARBA00022679"/>
    </source>
</evidence>
<proteinExistence type="inferred from homology"/>
<dbReference type="GO" id="GO:0016300">
    <property type="term" value="F:tRNA (uridine) methyltransferase activity"/>
    <property type="evidence" value="ECO:0007669"/>
    <property type="project" value="UniProtKB-UniRule"/>
</dbReference>
<keyword evidence="4" id="KW-0479">Metal-binding</keyword>
<dbReference type="Proteomes" id="UP000216207">
    <property type="component" value="Unassembled WGS sequence"/>
</dbReference>
<feature type="binding site" evidence="4">
    <location>
        <position position="131"/>
    </location>
    <ligand>
        <name>S-adenosyl-L-methionine</name>
        <dbReference type="ChEBI" id="CHEBI:59789"/>
    </ligand>
</feature>
<dbReference type="SUPFAM" id="SSF53335">
    <property type="entry name" value="S-adenosyl-L-methionine-dependent methyltransferases"/>
    <property type="match status" value="1"/>
</dbReference>
<comment type="similarity">
    <text evidence="4">Belongs to the class I-like SAM-binding methyltransferase superfamily. Cation-dependent O-methyltransferase family.</text>
</comment>
<evidence type="ECO:0000313" key="6">
    <source>
        <dbReference type="Proteomes" id="UP000216207"/>
    </source>
</evidence>
<evidence type="ECO:0000256" key="4">
    <source>
        <dbReference type="HAMAP-Rule" id="MF_02217"/>
    </source>
</evidence>
<evidence type="ECO:0000256" key="1">
    <source>
        <dbReference type="ARBA" id="ARBA00022603"/>
    </source>
</evidence>
<feature type="binding site" evidence="4">
    <location>
        <position position="36"/>
    </location>
    <ligand>
        <name>S-adenosyl-L-methionine</name>
        <dbReference type="ChEBI" id="CHEBI:59789"/>
    </ligand>
</feature>
<organism evidence="5 6">
    <name type="scientific">Shouchella clausii</name>
    <name type="common">Alkalihalobacillus clausii</name>
    <dbReference type="NCBI Taxonomy" id="79880"/>
    <lineage>
        <taxon>Bacteria</taxon>
        <taxon>Bacillati</taxon>
        <taxon>Bacillota</taxon>
        <taxon>Bacilli</taxon>
        <taxon>Bacillales</taxon>
        <taxon>Bacillaceae</taxon>
        <taxon>Shouchella</taxon>
    </lineage>
</organism>
<gene>
    <name evidence="4" type="primary">trmR</name>
    <name evidence="5" type="ORF">CHH72_00190</name>
</gene>
<accession>A0A268P5G3</accession>
<comment type="caution">
    <text evidence="5">The sequence shown here is derived from an EMBL/GenBank/DDBJ whole genome shotgun (WGS) entry which is preliminary data.</text>
</comment>
<keyword evidence="2 4" id="KW-0808">Transferase</keyword>
<dbReference type="InterPro" id="IPR029063">
    <property type="entry name" value="SAM-dependent_MTases_sf"/>
</dbReference>
<dbReference type="EMBL" id="NPCC01000001">
    <property type="protein sequence ID" value="PAE90987.1"/>
    <property type="molecule type" value="Genomic_DNA"/>
</dbReference>
<comment type="subunit">
    <text evidence="4">Homodimer.</text>
</comment>
<dbReference type="AlphaFoldDB" id="A0A268P5G3"/>
<protein>
    <recommendedName>
        <fullName evidence="4">tRNA 5-hydroxyuridine methyltransferase</fullName>
        <ecNumber evidence="4">2.1.1.-</ecNumber>
    </recommendedName>
    <alternativeName>
        <fullName evidence="4">ho5U methyltransferase</fullName>
    </alternativeName>
</protein>
<dbReference type="RefSeq" id="WP_011246441.1">
    <property type="nucleotide sequence ID" value="NZ_BOQQ01000005.1"/>
</dbReference>
<dbReference type="HAMAP" id="MF_02217">
    <property type="entry name" value="TrmR_methyltr"/>
    <property type="match status" value="1"/>
</dbReference>
<dbReference type="OMA" id="VCFEGVF"/>
<dbReference type="InterPro" id="IPR043675">
    <property type="entry name" value="TrmR_methyltr"/>
</dbReference>
<sequence>MMNEEIHDYVTSLLPKRSPLVLEMEQYAKDNNVPIMELVALEAMLLLLVAKQPKTILEIGTAIGYSAIRMAEALPQTQITTIERDDVRFHQAQAYIQRAGLQDRIHLIHGDATNGVDLVVHSTPFDVLFIDAAKGQYQTFFELYTPKLADSGLVISDNILFRGLVAKEDLSSQPKRLQKLAIKIKRYNEWLSNHPDFTTRILPIGDGMACSMKIRT</sequence>
<dbReference type="PANTHER" id="PTHR10509:SF14">
    <property type="entry name" value="CAFFEOYL-COA O-METHYLTRANSFERASE 3-RELATED"/>
    <property type="match status" value="1"/>
</dbReference>
<evidence type="ECO:0000256" key="3">
    <source>
        <dbReference type="ARBA" id="ARBA00022691"/>
    </source>
</evidence>
<dbReference type="GO" id="GO:0030488">
    <property type="term" value="P:tRNA methylation"/>
    <property type="evidence" value="ECO:0007669"/>
    <property type="project" value="UniProtKB-UniRule"/>
</dbReference>
<dbReference type="InterPro" id="IPR050362">
    <property type="entry name" value="Cation-dep_OMT"/>
</dbReference>
<dbReference type="PROSITE" id="PS51682">
    <property type="entry name" value="SAM_OMT_I"/>
    <property type="match status" value="1"/>
</dbReference>
<reference evidence="5 6" key="1">
    <citation type="submission" date="2017-07" db="EMBL/GenBank/DDBJ databases">
        <title>Isolation and whole genome analysis of endospore-forming bacteria from heroin.</title>
        <authorList>
            <person name="Kalinowski J."/>
            <person name="Ahrens B."/>
            <person name="Al-Dilaimi A."/>
            <person name="Winkler A."/>
            <person name="Wibberg D."/>
            <person name="Schleenbecker U."/>
            <person name="Ruckert C."/>
            <person name="Wolfel R."/>
            <person name="Grass G."/>
        </authorList>
    </citation>
    <scope>NUCLEOTIDE SEQUENCE [LARGE SCALE GENOMIC DNA]</scope>
    <source>
        <strain evidence="5 6">7539</strain>
    </source>
</reference>
<dbReference type="CDD" id="cd02440">
    <property type="entry name" value="AdoMet_MTases"/>
    <property type="match status" value="1"/>
</dbReference>
<name>A0A268P5G3_SHOCL</name>
<dbReference type="GO" id="GO:0008171">
    <property type="term" value="F:O-methyltransferase activity"/>
    <property type="evidence" value="ECO:0007669"/>
    <property type="project" value="InterPro"/>
</dbReference>
<keyword evidence="1 4" id="KW-0489">Methyltransferase</keyword>
<feature type="binding site" evidence="4">
    <location>
        <position position="66"/>
    </location>
    <ligand>
        <name>S-adenosyl-L-methionine</name>
        <dbReference type="ChEBI" id="CHEBI:59789"/>
    </ligand>
</feature>
<evidence type="ECO:0000313" key="5">
    <source>
        <dbReference type="EMBL" id="PAE90987.1"/>
    </source>
</evidence>
<feature type="binding site" evidence="4">
    <location>
        <position position="158"/>
    </location>
    <ligand>
        <name>Mg(2+)</name>
        <dbReference type="ChEBI" id="CHEBI:18420"/>
    </ligand>
</feature>
<dbReference type="Pfam" id="PF01596">
    <property type="entry name" value="Methyltransf_3"/>
    <property type="match status" value="1"/>
</dbReference>
<dbReference type="InterPro" id="IPR002935">
    <property type="entry name" value="SAM_O-MeTrfase"/>
</dbReference>
<dbReference type="EC" id="2.1.1.-" evidence="4"/>
<comment type="function">
    <text evidence="4">Catalyzes the methylation of 5-hydroxyuridine (ho5U) to form 5-methoxyuridine (mo5U) at position 34 in tRNAs.</text>
</comment>
<keyword evidence="4" id="KW-0460">Magnesium</keyword>
<dbReference type="GO" id="GO:0008757">
    <property type="term" value="F:S-adenosylmethionine-dependent methyltransferase activity"/>
    <property type="evidence" value="ECO:0007669"/>
    <property type="project" value="TreeGrafter"/>
</dbReference>
<comment type="catalytic activity">
    <reaction evidence="4">
        <text>5-hydroxyuridine(34) in tRNA + S-adenosyl-L-methionine = 5-methoxyuridine(34) in tRNA + S-adenosyl-L-homocysteine + H(+)</text>
        <dbReference type="Rhea" id="RHEA:60524"/>
        <dbReference type="Rhea" id="RHEA-COMP:13381"/>
        <dbReference type="Rhea" id="RHEA-COMP:15591"/>
        <dbReference type="ChEBI" id="CHEBI:15378"/>
        <dbReference type="ChEBI" id="CHEBI:57856"/>
        <dbReference type="ChEBI" id="CHEBI:59789"/>
        <dbReference type="ChEBI" id="CHEBI:136877"/>
        <dbReference type="ChEBI" id="CHEBI:143860"/>
    </reaction>
</comment>
<feature type="binding site" evidence="4">
    <location>
        <begin position="111"/>
        <end position="112"/>
    </location>
    <ligand>
        <name>S-adenosyl-L-methionine</name>
        <dbReference type="ChEBI" id="CHEBI:59789"/>
    </ligand>
</feature>
<keyword evidence="3 4" id="KW-0949">S-adenosyl-L-methionine</keyword>
<feature type="binding site" evidence="4">
    <location>
        <position position="83"/>
    </location>
    <ligand>
        <name>S-adenosyl-L-methionine</name>
        <dbReference type="ChEBI" id="CHEBI:59789"/>
    </ligand>
</feature>
<dbReference type="PANTHER" id="PTHR10509">
    <property type="entry name" value="O-METHYLTRANSFERASE-RELATED"/>
    <property type="match status" value="1"/>
</dbReference>